<protein>
    <recommendedName>
        <fullName evidence="8">Extracellular solute-binding protein</fullName>
    </recommendedName>
</protein>
<dbReference type="EMBL" id="BMQA01000008">
    <property type="protein sequence ID" value="GGJ18229.1"/>
    <property type="molecule type" value="Genomic_DNA"/>
</dbReference>
<name>A0A917KKQ5_9ACTN</name>
<gene>
    <name evidence="6" type="ORF">GCM10010121_031480</name>
</gene>
<evidence type="ECO:0000256" key="3">
    <source>
        <dbReference type="ARBA" id="ARBA00022729"/>
    </source>
</evidence>
<dbReference type="SUPFAM" id="SSF53850">
    <property type="entry name" value="Periplasmic binding protein-like II"/>
    <property type="match status" value="1"/>
</dbReference>
<reference evidence="6" key="1">
    <citation type="journal article" date="2014" name="Int. J. Syst. Evol. Microbiol.">
        <title>Complete genome sequence of Corynebacterium casei LMG S-19264T (=DSM 44701T), isolated from a smear-ripened cheese.</title>
        <authorList>
            <consortium name="US DOE Joint Genome Institute (JGI-PGF)"/>
            <person name="Walter F."/>
            <person name="Albersmeier A."/>
            <person name="Kalinowski J."/>
            <person name="Ruckert C."/>
        </authorList>
    </citation>
    <scope>NUCLEOTIDE SEQUENCE</scope>
    <source>
        <strain evidence="6">JCM 3086</strain>
    </source>
</reference>
<evidence type="ECO:0000313" key="7">
    <source>
        <dbReference type="Proteomes" id="UP000657574"/>
    </source>
</evidence>
<dbReference type="Proteomes" id="UP000657574">
    <property type="component" value="Unassembled WGS sequence"/>
</dbReference>
<feature type="signal peptide" evidence="5">
    <location>
        <begin position="1"/>
        <end position="21"/>
    </location>
</feature>
<dbReference type="GO" id="GO:0042956">
    <property type="term" value="P:maltodextrin transmembrane transport"/>
    <property type="evidence" value="ECO:0007669"/>
    <property type="project" value="TreeGrafter"/>
</dbReference>
<dbReference type="PANTHER" id="PTHR30061">
    <property type="entry name" value="MALTOSE-BINDING PERIPLASMIC PROTEIN"/>
    <property type="match status" value="1"/>
</dbReference>
<comment type="similarity">
    <text evidence="1">Belongs to the bacterial solute-binding protein 1 family.</text>
</comment>
<dbReference type="RefSeq" id="WP_268248634.1">
    <property type="nucleotide sequence ID" value="NZ_BMQA01000008.1"/>
</dbReference>
<dbReference type="GO" id="GO:0015768">
    <property type="term" value="P:maltose transport"/>
    <property type="evidence" value="ECO:0007669"/>
    <property type="project" value="TreeGrafter"/>
</dbReference>
<dbReference type="Gene3D" id="3.40.190.10">
    <property type="entry name" value="Periplasmic binding protein-like II"/>
    <property type="match status" value="1"/>
</dbReference>
<evidence type="ECO:0000256" key="1">
    <source>
        <dbReference type="ARBA" id="ARBA00008520"/>
    </source>
</evidence>
<evidence type="ECO:0000256" key="4">
    <source>
        <dbReference type="SAM" id="Phobius"/>
    </source>
</evidence>
<evidence type="ECO:0008006" key="8">
    <source>
        <dbReference type="Google" id="ProtNLM"/>
    </source>
</evidence>
<organism evidence="6 7">
    <name type="scientific">Streptomyces brasiliensis</name>
    <dbReference type="NCBI Taxonomy" id="1954"/>
    <lineage>
        <taxon>Bacteria</taxon>
        <taxon>Bacillati</taxon>
        <taxon>Actinomycetota</taxon>
        <taxon>Actinomycetes</taxon>
        <taxon>Kitasatosporales</taxon>
        <taxon>Streptomycetaceae</taxon>
        <taxon>Streptomyces</taxon>
    </lineage>
</organism>
<reference evidence="6" key="2">
    <citation type="submission" date="2020-09" db="EMBL/GenBank/DDBJ databases">
        <authorList>
            <person name="Sun Q."/>
            <person name="Ohkuma M."/>
        </authorList>
    </citation>
    <scope>NUCLEOTIDE SEQUENCE</scope>
    <source>
        <strain evidence="6">JCM 3086</strain>
    </source>
</reference>
<keyword evidence="7" id="KW-1185">Reference proteome</keyword>
<dbReference type="AlphaFoldDB" id="A0A917KKQ5"/>
<keyword evidence="4" id="KW-0472">Membrane</keyword>
<sequence>MKLSARLTPALLAALVLTACAPQTSSNSASDRDDKSGTLRVWLFHEVGNDPKAKVVDSVTTAFEKAHKGVKVHVEYIPVETRAQRVKAAFNDPASAPDVMEFGNTDTAGYVHDDGLLDVTEDFGDWSEAKDTDPTARRSVTVDGKAYGAPLYVGVVMLLILLAVTLVYLRLLRRQGEEL</sequence>
<keyword evidence="3 5" id="KW-0732">Signal</keyword>
<feature type="chain" id="PRO_5039532238" description="Extracellular solute-binding protein" evidence="5">
    <location>
        <begin position="22"/>
        <end position="179"/>
    </location>
</feature>
<feature type="transmembrane region" description="Helical" evidence="4">
    <location>
        <begin position="149"/>
        <end position="169"/>
    </location>
</feature>
<evidence type="ECO:0000313" key="6">
    <source>
        <dbReference type="EMBL" id="GGJ18229.1"/>
    </source>
</evidence>
<dbReference type="InterPro" id="IPR006059">
    <property type="entry name" value="SBP"/>
</dbReference>
<dbReference type="GO" id="GO:1901982">
    <property type="term" value="F:maltose binding"/>
    <property type="evidence" value="ECO:0007669"/>
    <property type="project" value="TreeGrafter"/>
</dbReference>
<proteinExistence type="inferred from homology"/>
<dbReference type="PANTHER" id="PTHR30061:SF50">
    <property type="entry name" value="MALTOSE_MALTODEXTRIN-BINDING PERIPLASMIC PROTEIN"/>
    <property type="match status" value="1"/>
</dbReference>
<keyword evidence="4" id="KW-1133">Transmembrane helix</keyword>
<comment type="caution">
    <text evidence="6">The sequence shown here is derived from an EMBL/GenBank/DDBJ whole genome shotgun (WGS) entry which is preliminary data.</text>
</comment>
<accession>A0A917KKQ5</accession>
<evidence type="ECO:0000256" key="5">
    <source>
        <dbReference type="SAM" id="SignalP"/>
    </source>
</evidence>
<evidence type="ECO:0000256" key="2">
    <source>
        <dbReference type="ARBA" id="ARBA00022448"/>
    </source>
</evidence>
<dbReference type="PROSITE" id="PS51257">
    <property type="entry name" value="PROKAR_LIPOPROTEIN"/>
    <property type="match status" value="1"/>
</dbReference>
<keyword evidence="2" id="KW-0813">Transport</keyword>
<dbReference type="Pfam" id="PF13416">
    <property type="entry name" value="SBP_bac_8"/>
    <property type="match status" value="1"/>
</dbReference>
<dbReference type="GO" id="GO:0055052">
    <property type="term" value="C:ATP-binding cassette (ABC) transporter complex, substrate-binding subunit-containing"/>
    <property type="evidence" value="ECO:0007669"/>
    <property type="project" value="TreeGrafter"/>
</dbReference>
<keyword evidence="4" id="KW-0812">Transmembrane</keyword>